<organism evidence="2 3">
    <name type="scientific">Luteolibacter algae</name>
    <dbReference type="NCBI Taxonomy" id="454151"/>
    <lineage>
        <taxon>Bacteria</taxon>
        <taxon>Pseudomonadati</taxon>
        <taxon>Verrucomicrobiota</taxon>
        <taxon>Verrucomicrobiia</taxon>
        <taxon>Verrucomicrobiales</taxon>
        <taxon>Verrucomicrobiaceae</taxon>
        <taxon>Luteolibacter</taxon>
    </lineage>
</organism>
<evidence type="ECO:0000259" key="1">
    <source>
        <dbReference type="Pfam" id="PF03968"/>
    </source>
</evidence>
<dbReference type="EMBL" id="JBHUIT010000006">
    <property type="protein sequence ID" value="MFD2256324.1"/>
    <property type="molecule type" value="Genomic_DNA"/>
</dbReference>
<evidence type="ECO:0000313" key="2">
    <source>
        <dbReference type="EMBL" id="MFD2256324.1"/>
    </source>
</evidence>
<dbReference type="InterPro" id="IPR005653">
    <property type="entry name" value="OstA-like_N"/>
</dbReference>
<proteinExistence type="predicted"/>
<reference evidence="3" key="1">
    <citation type="journal article" date="2019" name="Int. J. Syst. Evol. Microbiol.">
        <title>The Global Catalogue of Microorganisms (GCM) 10K type strain sequencing project: providing services to taxonomists for standard genome sequencing and annotation.</title>
        <authorList>
            <consortium name="The Broad Institute Genomics Platform"/>
            <consortium name="The Broad Institute Genome Sequencing Center for Infectious Disease"/>
            <person name="Wu L."/>
            <person name="Ma J."/>
        </authorList>
    </citation>
    <scope>NUCLEOTIDE SEQUENCE [LARGE SCALE GENOMIC DNA]</scope>
    <source>
        <strain evidence="3">CGMCC 4.7106</strain>
    </source>
</reference>
<accession>A0ABW5D6F7</accession>
<sequence>MIPRLSIFLLTVSLLHAQEASEADVTSKSPIALLPSGSVLKGVLLPRYDAERKLVGDLKAEVMTLIDADRIQGENVLIKFYNPDHSIKGKVAMKNALFDQAKSLIYANEPVEIINDRLVARGSGLVYAFQTGKGFLRGPATTWISTPPKTTSMHIHPLPKAALIAACLLPQTLSAAPPAYVSQDELAALKAEAASAKPEIDKVNDSAEASLAADVAAGGKASADAMAFIKESQIKNTASESGNDQPATEPLKIEPKPEDTLIKCDDGMYFDADNGVLVYLGNVRVTDPRFTLSGANELKIFFDKKAPGNEKKNDTTPTANFGDVKKLIATGAVRILQKSVNGKEPVEASGAVLTYNIDDEEIIIHGGYPWVKQGTYFARAKEANLSLRLLNNGSFSTRGNWEMGGQLKLDGQ</sequence>
<evidence type="ECO:0000313" key="3">
    <source>
        <dbReference type="Proteomes" id="UP001597375"/>
    </source>
</evidence>
<feature type="domain" description="Organic solvent tolerance-like N-terminal" evidence="1">
    <location>
        <begin position="269"/>
        <end position="366"/>
    </location>
</feature>
<name>A0ABW5D6F7_9BACT</name>
<dbReference type="Pfam" id="PF03968">
    <property type="entry name" value="LptD_N"/>
    <property type="match status" value="1"/>
</dbReference>
<keyword evidence="3" id="KW-1185">Reference proteome</keyword>
<comment type="caution">
    <text evidence="2">The sequence shown here is derived from an EMBL/GenBank/DDBJ whole genome shotgun (WGS) entry which is preliminary data.</text>
</comment>
<protein>
    <submittedName>
        <fullName evidence="2">LptA/OstA family protein</fullName>
    </submittedName>
</protein>
<dbReference type="Gene3D" id="2.60.450.10">
    <property type="entry name" value="Lipopolysaccharide (LPS) transport protein A like domain"/>
    <property type="match status" value="1"/>
</dbReference>
<gene>
    <name evidence="2" type="ORF">ACFSSA_06535</name>
</gene>
<dbReference type="Proteomes" id="UP001597375">
    <property type="component" value="Unassembled WGS sequence"/>
</dbReference>